<name>A0A250VNQ4_STROL</name>
<dbReference type="STRING" id="1963.AQJ27_30895"/>
<accession>A0A250VNQ4</accession>
<keyword evidence="1" id="KW-0472">Membrane</keyword>
<feature type="transmembrane region" description="Helical" evidence="1">
    <location>
        <begin position="46"/>
        <end position="63"/>
    </location>
</feature>
<dbReference type="AlphaFoldDB" id="A0A250VNQ4"/>
<evidence type="ECO:0000313" key="2">
    <source>
        <dbReference type="EMBL" id="GAX55853.1"/>
    </source>
</evidence>
<sequence>MLRFMDWSVVVMGCLLVLLGFGYRWWEQAKIRKGASPRQGVRFYSIWFPLLMGLGMLVAKVPHMVGAPFAVVMVADSLNVVLVVTAALVLVVQARRRAGSGPSAE</sequence>
<proteinExistence type="predicted"/>
<reference evidence="3" key="1">
    <citation type="submission" date="2017-05" db="EMBL/GenBank/DDBJ databases">
        <title>Streptomyces olivochromogenes NBRC 3561 whole genome shotgun sequence.</title>
        <authorList>
            <person name="Dohra H."/>
            <person name="Kodani S."/>
        </authorList>
    </citation>
    <scope>NUCLEOTIDE SEQUENCE [LARGE SCALE GENOMIC DNA]</scope>
    <source>
        <strain evidence="3">NBRC 3561</strain>
    </source>
</reference>
<keyword evidence="3" id="KW-1185">Reference proteome</keyword>
<protein>
    <submittedName>
        <fullName evidence="2">Uncharacterized protein</fullName>
    </submittedName>
</protein>
<keyword evidence="1" id="KW-1133">Transmembrane helix</keyword>
<dbReference type="EMBL" id="BDQI01000021">
    <property type="protein sequence ID" value="GAX55853.1"/>
    <property type="molecule type" value="Genomic_DNA"/>
</dbReference>
<feature type="transmembrane region" description="Helical" evidence="1">
    <location>
        <begin position="6"/>
        <end position="26"/>
    </location>
</feature>
<feature type="transmembrane region" description="Helical" evidence="1">
    <location>
        <begin position="69"/>
        <end position="92"/>
    </location>
</feature>
<keyword evidence="1" id="KW-0812">Transmembrane</keyword>
<organism evidence="2 3">
    <name type="scientific">Streptomyces olivochromogenes</name>
    <dbReference type="NCBI Taxonomy" id="1963"/>
    <lineage>
        <taxon>Bacteria</taxon>
        <taxon>Bacillati</taxon>
        <taxon>Actinomycetota</taxon>
        <taxon>Actinomycetes</taxon>
        <taxon>Kitasatosporales</taxon>
        <taxon>Streptomycetaceae</taxon>
        <taxon>Streptomyces</taxon>
    </lineage>
</organism>
<comment type="caution">
    <text evidence="2">The sequence shown here is derived from an EMBL/GenBank/DDBJ whole genome shotgun (WGS) entry which is preliminary data.</text>
</comment>
<gene>
    <name evidence="2" type="ORF">SO3561_07416</name>
</gene>
<evidence type="ECO:0000313" key="3">
    <source>
        <dbReference type="Proteomes" id="UP000217446"/>
    </source>
</evidence>
<evidence type="ECO:0000256" key="1">
    <source>
        <dbReference type="SAM" id="Phobius"/>
    </source>
</evidence>
<dbReference type="Proteomes" id="UP000217446">
    <property type="component" value="Unassembled WGS sequence"/>
</dbReference>